<organism evidence="2 3">
    <name type="scientific">Gossypium australe</name>
    <dbReference type="NCBI Taxonomy" id="47621"/>
    <lineage>
        <taxon>Eukaryota</taxon>
        <taxon>Viridiplantae</taxon>
        <taxon>Streptophyta</taxon>
        <taxon>Embryophyta</taxon>
        <taxon>Tracheophyta</taxon>
        <taxon>Spermatophyta</taxon>
        <taxon>Magnoliopsida</taxon>
        <taxon>eudicotyledons</taxon>
        <taxon>Gunneridae</taxon>
        <taxon>Pentapetalae</taxon>
        <taxon>rosids</taxon>
        <taxon>malvids</taxon>
        <taxon>Malvales</taxon>
        <taxon>Malvaceae</taxon>
        <taxon>Malvoideae</taxon>
        <taxon>Gossypium</taxon>
    </lineage>
</organism>
<keyword evidence="3" id="KW-1185">Reference proteome</keyword>
<name>A0A5B6V1U4_9ROSI</name>
<dbReference type="AlphaFoldDB" id="A0A5B6V1U4"/>
<keyword evidence="2" id="KW-0548">Nucleotidyltransferase</keyword>
<dbReference type="Pfam" id="PF03372">
    <property type="entry name" value="Exo_endo_phos"/>
    <property type="match status" value="1"/>
</dbReference>
<accession>A0A5B6V1U4</accession>
<dbReference type="InterPro" id="IPR036691">
    <property type="entry name" value="Endo/exonu/phosph_ase_sf"/>
</dbReference>
<proteinExistence type="predicted"/>
<dbReference type="Gene3D" id="3.60.10.10">
    <property type="entry name" value="Endonuclease/exonuclease/phosphatase"/>
    <property type="match status" value="1"/>
</dbReference>
<keyword evidence="2" id="KW-0695">RNA-directed DNA polymerase</keyword>
<dbReference type="InterPro" id="IPR005135">
    <property type="entry name" value="Endo/exonuclease/phosphatase"/>
</dbReference>
<evidence type="ECO:0000259" key="1">
    <source>
        <dbReference type="Pfam" id="PF03372"/>
    </source>
</evidence>
<dbReference type="OrthoDB" id="1001887at2759"/>
<dbReference type="GO" id="GO:0003964">
    <property type="term" value="F:RNA-directed DNA polymerase activity"/>
    <property type="evidence" value="ECO:0007669"/>
    <property type="project" value="UniProtKB-KW"/>
</dbReference>
<gene>
    <name evidence="2" type="ORF">EPI10_029440</name>
</gene>
<dbReference type="PANTHER" id="PTHR35218">
    <property type="entry name" value="RNASE H DOMAIN-CONTAINING PROTEIN"/>
    <property type="match status" value="1"/>
</dbReference>
<sequence length="284" mass="32666">MGNPVTVREFRQLLVANSSNLVFVSETKINVNAISHISSLCRMVGCLAVSSKGKSGGLALMWKEGTSVSIQSYSKFHVDALVDIDDGKKIQFTGFYGQSDPTLRKQAWDMLRRIKGCVREGWVVGGDFNDILNEAEKEGGRRKPKTPVREFMSLWRNFLWWTSKLGWDGSLGVTIERAPERLDRVLVTEDVIEDMPFLETRVVRQSKSDHDAILFDTVEGKPRERGSFHKRWFRYDMCWAKEREAKDIINNIWSNLGSSFIDKIRDVKNLIGPWQFKQRVEEED</sequence>
<reference evidence="3" key="1">
    <citation type="journal article" date="2019" name="Plant Biotechnol. J.">
        <title>Genome sequencing of the Australian wild diploid species Gossypium australe highlights disease resistance and delayed gland morphogenesis.</title>
        <authorList>
            <person name="Cai Y."/>
            <person name="Cai X."/>
            <person name="Wang Q."/>
            <person name="Wang P."/>
            <person name="Zhang Y."/>
            <person name="Cai C."/>
            <person name="Xu Y."/>
            <person name="Wang K."/>
            <person name="Zhou Z."/>
            <person name="Wang C."/>
            <person name="Geng S."/>
            <person name="Li B."/>
            <person name="Dong Q."/>
            <person name="Hou Y."/>
            <person name="Wang H."/>
            <person name="Ai P."/>
            <person name="Liu Z."/>
            <person name="Yi F."/>
            <person name="Sun M."/>
            <person name="An G."/>
            <person name="Cheng J."/>
            <person name="Zhang Y."/>
            <person name="Shi Q."/>
            <person name="Xie Y."/>
            <person name="Shi X."/>
            <person name="Chang Y."/>
            <person name="Huang F."/>
            <person name="Chen Y."/>
            <person name="Hong S."/>
            <person name="Mi L."/>
            <person name="Sun Q."/>
            <person name="Zhang L."/>
            <person name="Zhou B."/>
            <person name="Peng R."/>
            <person name="Zhang X."/>
            <person name="Liu F."/>
        </authorList>
    </citation>
    <scope>NUCLEOTIDE SEQUENCE [LARGE SCALE GENOMIC DNA]</scope>
    <source>
        <strain evidence="3">cv. PA1801</strain>
    </source>
</reference>
<keyword evidence="2" id="KW-0808">Transferase</keyword>
<evidence type="ECO:0000313" key="3">
    <source>
        <dbReference type="Proteomes" id="UP000325315"/>
    </source>
</evidence>
<dbReference type="SUPFAM" id="SSF56219">
    <property type="entry name" value="DNase I-like"/>
    <property type="match status" value="1"/>
</dbReference>
<evidence type="ECO:0000313" key="2">
    <source>
        <dbReference type="EMBL" id="KAA3463010.1"/>
    </source>
</evidence>
<protein>
    <submittedName>
        <fullName evidence="2">Reverse transcriptase</fullName>
    </submittedName>
</protein>
<dbReference type="EMBL" id="SMMG02000009">
    <property type="protein sequence ID" value="KAA3463010.1"/>
    <property type="molecule type" value="Genomic_DNA"/>
</dbReference>
<dbReference type="Proteomes" id="UP000325315">
    <property type="component" value="Unassembled WGS sequence"/>
</dbReference>
<feature type="domain" description="Endonuclease/exonuclease/phosphatase" evidence="1">
    <location>
        <begin position="6"/>
        <end position="191"/>
    </location>
</feature>
<comment type="caution">
    <text evidence="2">The sequence shown here is derived from an EMBL/GenBank/DDBJ whole genome shotgun (WGS) entry which is preliminary data.</text>
</comment>
<dbReference type="PANTHER" id="PTHR35218:SF9">
    <property type="entry name" value="ENDONUCLEASE_EXONUCLEASE_PHOSPHATASE DOMAIN-CONTAINING PROTEIN"/>
    <property type="match status" value="1"/>
</dbReference>